<dbReference type="Gene3D" id="1.10.1200.10">
    <property type="entry name" value="ACP-like"/>
    <property type="match status" value="2"/>
</dbReference>
<feature type="compositionally biased region" description="Polar residues" evidence="5">
    <location>
        <begin position="1103"/>
        <end position="1120"/>
    </location>
</feature>
<accession>A0AAD9HPA3</accession>
<comment type="similarity">
    <text evidence="4">Belongs to the NRP synthetase family.</text>
</comment>
<keyword evidence="3" id="KW-0436">Ligase</keyword>
<dbReference type="GO" id="GO:0043041">
    <property type="term" value="P:amino acid activation for nonribosomal peptide biosynthetic process"/>
    <property type="evidence" value="ECO:0007669"/>
    <property type="project" value="TreeGrafter"/>
</dbReference>
<dbReference type="PROSITE" id="PS00455">
    <property type="entry name" value="AMP_BINDING"/>
    <property type="match status" value="1"/>
</dbReference>
<dbReference type="GO" id="GO:0016874">
    <property type="term" value="F:ligase activity"/>
    <property type="evidence" value="ECO:0007669"/>
    <property type="project" value="UniProtKB-KW"/>
</dbReference>
<dbReference type="GO" id="GO:0005737">
    <property type="term" value="C:cytoplasm"/>
    <property type="evidence" value="ECO:0007669"/>
    <property type="project" value="TreeGrafter"/>
</dbReference>
<dbReference type="PROSITE" id="PS50075">
    <property type="entry name" value="CARRIER"/>
    <property type="match status" value="2"/>
</dbReference>
<dbReference type="InterPro" id="IPR042099">
    <property type="entry name" value="ANL_N_sf"/>
</dbReference>
<feature type="domain" description="Carrier" evidence="6">
    <location>
        <begin position="59"/>
        <end position="135"/>
    </location>
</feature>
<dbReference type="GO" id="GO:0031177">
    <property type="term" value="F:phosphopantetheine binding"/>
    <property type="evidence" value="ECO:0007669"/>
    <property type="project" value="InterPro"/>
</dbReference>
<dbReference type="Gene3D" id="3.30.559.10">
    <property type="entry name" value="Chloramphenicol acetyltransferase-like domain"/>
    <property type="match status" value="2"/>
</dbReference>
<dbReference type="NCBIfam" id="TIGR01733">
    <property type="entry name" value="AA-adenyl-dom"/>
    <property type="match status" value="1"/>
</dbReference>
<feature type="non-terminal residue" evidence="7">
    <location>
        <position position="2287"/>
    </location>
</feature>
<feature type="non-terminal residue" evidence="7">
    <location>
        <position position="1"/>
    </location>
</feature>
<dbReference type="PANTHER" id="PTHR45527:SF1">
    <property type="entry name" value="FATTY ACID SYNTHASE"/>
    <property type="match status" value="1"/>
</dbReference>
<dbReference type="Gene3D" id="3.30.559.30">
    <property type="entry name" value="Nonribosomal peptide synthetase, condensation domain"/>
    <property type="match status" value="2"/>
</dbReference>
<dbReference type="Proteomes" id="UP001232148">
    <property type="component" value="Unassembled WGS sequence"/>
</dbReference>
<dbReference type="EMBL" id="MU842830">
    <property type="protein sequence ID" value="KAK2032543.1"/>
    <property type="molecule type" value="Genomic_DNA"/>
</dbReference>
<dbReference type="FunFam" id="3.30.300.30:FF:000015">
    <property type="entry name" value="Nonribosomal peptide synthase SidD"/>
    <property type="match status" value="2"/>
</dbReference>
<evidence type="ECO:0000259" key="6">
    <source>
        <dbReference type="PROSITE" id="PS50075"/>
    </source>
</evidence>
<dbReference type="CDD" id="cd19545">
    <property type="entry name" value="FUM14_C_NRPS-like"/>
    <property type="match status" value="2"/>
</dbReference>
<dbReference type="InterPro" id="IPR045851">
    <property type="entry name" value="AMP-bd_C_sf"/>
</dbReference>
<dbReference type="SUPFAM" id="SSF52777">
    <property type="entry name" value="CoA-dependent acyltransferases"/>
    <property type="match status" value="4"/>
</dbReference>
<organism evidence="7 8">
    <name type="scientific">Colletotrichum zoysiae</name>
    <dbReference type="NCBI Taxonomy" id="1216348"/>
    <lineage>
        <taxon>Eukaryota</taxon>
        <taxon>Fungi</taxon>
        <taxon>Dikarya</taxon>
        <taxon>Ascomycota</taxon>
        <taxon>Pezizomycotina</taxon>
        <taxon>Sordariomycetes</taxon>
        <taxon>Hypocreomycetidae</taxon>
        <taxon>Glomerellales</taxon>
        <taxon>Glomerellaceae</taxon>
        <taxon>Colletotrichum</taxon>
        <taxon>Colletotrichum graminicola species complex</taxon>
    </lineage>
</organism>
<dbReference type="GO" id="GO:0044550">
    <property type="term" value="P:secondary metabolite biosynthetic process"/>
    <property type="evidence" value="ECO:0007669"/>
    <property type="project" value="TreeGrafter"/>
</dbReference>
<dbReference type="CDD" id="cd05918">
    <property type="entry name" value="A_NRPS_SidN3_like"/>
    <property type="match status" value="1"/>
</dbReference>
<dbReference type="Pfam" id="PF00501">
    <property type="entry name" value="AMP-binding"/>
    <property type="match status" value="2"/>
</dbReference>
<dbReference type="PANTHER" id="PTHR45527">
    <property type="entry name" value="NONRIBOSOMAL PEPTIDE SYNTHETASE"/>
    <property type="match status" value="1"/>
</dbReference>
<comment type="caution">
    <text evidence="7">The sequence shown here is derived from an EMBL/GenBank/DDBJ whole genome shotgun (WGS) entry which is preliminary data.</text>
</comment>
<dbReference type="InterPro" id="IPR006162">
    <property type="entry name" value="Ppantetheine_attach_site"/>
</dbReference>
<dbReference type="Pfam" id="PF00668">
    <property type="entry name" value="Condensation"/>
    <property type="match status" value="2"/>
</dbReference>
<dbReference type="Pfam" id="PF00550">
    <property type="entry name" value="PP-binding"/>
    <property type="match status" value="2"/>
</dbReference>
<dbReference type="InterPro" id="IPR010071">
    <property type="entry name" value="AA_adenyl_dom"/>
</dbReference>
<protein>
    <recommendedName>
        <fullName evidence="6">Carrier domain-containing protein</fullName>
    </recommendedName>
</protein>
<dbReference type="InterPro" id="IPR001242">
    <property type="entry name" value="Condensation_dom"/>
</dbReference>
<gene>
    <name evidence="7" type="ORF">LX32DRAFT_501522</name>
</gene>
<evidence type="ECO:0000256" key="3">
    <source>
        <dbReference type="ARBA" id="ARBA00022598"/>
    </source>
</evidence>
<dbReference type="FunFam" id="1.10.1200.10:FF:000005">
    <property type="entry name" value="Nonribosomal peptide synthetase 1"/>
    <property type="match status" value="2"/>
</dbReference>
<dbReference type="InterPro" id="IPR020845">
    <property type="entry name" value="AMP-binding_CS"/>
</dbReference>
<evidence type="ECO:0000313" key="7">
    <source>
        <dbReference type="EMBL" id="KAK2032543.1"/>
    </source>
</evidence>
<dbReference type="SUPFAM" id="SSF56801">
    <property type="entry name" value="Acetyl-CoA synthetase-like"/>
    <property type="match status" value="3"/>
</dbReference>
<dbReference type="InterPro" id="IPR036736">
    <property type="entry name" value="ACP-like_sf"/>
</dbReference>
<dbReference type="InterPro" id="IPR000873">
    <property type="entry name" value="AMP-dep_synth/lig_dom"/>
</dbReference>
<dbReference type="InterPro" id="IPR009081">
    <property type="entry name" value="PP-bd_ACP"/>
</dbReference>
<keyword evidence="8" id="KW-1185">Reference proteome</keyword>
<evidence type="ECO:0000256" key="1">
    <source>
        <dbReference type="ARBA" id="ARBA00022450"/>
    </source>
</evidence>
<evidence type="ECO:0000256" key="5">
    <source>
        <dbReference type="SAM" id="MobiDB-lite"/>
    </source>
</evidence>
<sequence>LAQHLPAYMIPSMYIPLARMPENMSRKLDRRRLHKVVETMEDEELAMYGLTGARKEQYELNTDMERRMRDMWSYILGIKAAAIGAEDGFFQLGGDSVAAMRLVTACHDQGLTLTVADLFQSPRLSEVARLVKTADNNGADDLHVKPFTLWDEPRETRNERLEEIAALCRTPIDRIEDIYPCSPLQEGLMALTMRQSQAYVGRAVFRLHENIDLPRFKSAWQNVSNANPILRTRIIPGIAAGATSLQVVVREDIEWEEAEDVETCLDGSGGMTYGEPLLRFTIVNSGTTSKSLVWAIHHALYDGWSKRILLRQLEEWYHGSSIPDPVPFTHFIRQISLDNDQDMSSSFWTKQLRGVRAPAFPALPSTTYQPRPNARLQRVVPLPLPSRATGSEGSGVPSSVVLRAAWAVVLAAYSASDDTAFAVTLSGRNIAVPGLNIADMAAPTMTTVPVRVLLDRHQTVNEYLWAMMQQSAAMVPYEHAGLQNIRRMLLRDGEADADAARTPMQLNNLFMVRLPKEQAHEMPSILTEEPRDGQIVEDFGSYALILSCGIEGDGTMDVEMGYDKTVVSEDMAEMLLGHFSHVVSMLANDAHAQLSVGDVASAGPQDIRQIQQWNQHTHTNGHPHPKEVKKLRCIHQLVEAQAVINPDALAVQSWDQDQDLTYAELDALSTALATYLGHRGVTEGAKVALCFERLAWAIVPQLAVLKVGGVCVPLTPDQWSDAISGRAILEQVKPILCLTNRSYQTMLAKLNCQALSIDAGLIGELMKRSTNGHGTNGTNGHRSESSSETTAFMLYNTSDNEAETADGIVSLSHEALITTCQAYGEVLGLSKGSRVAHLVPYASAQGIHDTFATLLSGGCICVLSEKECADDAAGSIGRSGATIACLDHPSLSAMTALPEHAPSLRSLVVHSSKLTTGLWSRNRDAMKQWGEDMRMLEVYGTVRGRGPMAYRRLHSDTEQEQSLGWLAISRASLFWVVDPRDHDKLQPVGSIGELLIESTFVEASATTTDRPWQPRWASQLDWSGKQGTYHKTGELVRYNADGSLTSVGSKDEHIQILSHRAEVEARLLERIKGYESVAVEVVVPLKGVKKPTVMAFLVEKETPQSNGTNGHSSTLANGHQKNGTTNGTTKPGPVIRASLADAIPSHMTPTVYVPLARMPRTSKGEVDRQRLRDIAKSIDERQLAAYGDTGASSRATKLEPSTDLEKHLQSLWSRILGVEGTLIGASDSFFQLGGDSVAAMKLVALARREQVVTTVASIFEHPILGDLAVVIEQEEAARIGGANSEIAADEETIAPFALWDEVDDMSVESRSERVAQVAAQCQILPEQIEDIYPCTPLQEGMMAITMRQPRAYIGRVAFRILETVDVARFKAAWDRLVAENPILRTRIVPGPSAGPQSLQVVVKEGVQWRTSTSVDAYRLEDDRTTMSLGGPLARYGMVESRSSGRDKAVFFVWTVHHALFDGWSRQTLLSQLQHLYMHDELAAPVVPYNRFMRYLSRSPFEEADAFWKDQLQGNVPRSYPALPSPAYLPRPNVKIQAFVRMDMNNAKIGGWDMPLSVMLRAAWAVVMATYSGSDDVIFASTLSGRSAPVAGISDITGPTMTTVPIRITIDRQGSALDFVRAVNEQATRMIAFEQTGLQNIRRLVGKADDGLGLGLTTNFLVQPPEAESQESALMVSERDGAATLDFESYLLILECCVESTGVTLKVQYDDNVLNVKRVESYLSQYQHVLAQLITSAGQQQTEPVVPVGSLFSASPRDMERLLEWNKEVPPALEECIHQIVQNQADLQPDAPAICSPDRNLTYRELDELAAKLASQLVDLGVAAEVNVPLCLEKSPWAIVAELAVLKAGGVCVPLDPARPAVQNEAILRNVRPVIILASPQHEELFCNSSCNVLPIDDTLQRELQNAQPFRRRVATPGNNAFIIHTSGSTGVPKGVVLQHKALATSCRAHGEAFGLGPQSRVVQFAAYTFDASIQDIFTTLQQGGCVCVISDHERMNNLSAGINRTQANFANLTSTVAALLRPDHVPTLKTIILAGEPVRPEVVALWGNRRDVRLLNSYGPSECSINSSCSPPIEDAARASNIGGPLANLFWVVDPTDSDRLCPLGAVGELLIEGPILARGYLHDEAKTRSSFIYDPAWIRQYGLGAGRRMFKTGDLVRYNDDRGSLTYIGRKDTQVKIRGQRVEMSEIQHQLHRLVPTAKTVAVELIHHPSHPERHILAAFVALEDTADQDRENGDEAIANGARALSLTDSLRRRFSEVYGALGSVLPHYMVPSVYVPVNKMPENAS</sequence>
<dbReference type="Gene3D" id="3.30.300.30">
    <property type="match status" value="3"/>
</dbReference>
<evidence type="ECO:0000256" key="2">
    <source>
        <dbReference type="ARBA" id="ARBA00022553"/>
    </source>
</evidence>
<reference evidence="7" key="1">
    <citation type="submission" date="2021-06" db="EMBL/GenBank/DDBJ databases">
        <title>Comparative genomics, transcriptomics and evolutionary studies reveal genomic signatures of adaptation to plant cell wall in hemibiotrophic fungi.</title>
        <authorList>
            <consortium name="DOE Joint Genome Institute"/>
            <person name="Baroncelli R."/>
            <person name="Diaz J.F."/>
            <person name="Benocci T."/>
            <person name="Peng M."/>
            <person name="Battaglia E."/>
            <person name="Haridas S."/>
            <person name="Andreopoulos W."/>
            <person name="Labutti K."/>
            <person name="Pangilinan J."/>
            <person name="Floch G.L."/>
            <person name="Makela M.R."/>
            <person name="Henrissat B."/>
            <person name="Grigoriev I.V."/>
            <person name="Crouch J.A."/>
            <person name="De Vries R.P."/>
            <person name="Sukno S.A."/>
            <person name="Thon M.R."/>
        </authorList>
    </citation>
    <scope>NUCLEOTIDE SEQUENCE</scope>
    <source>
        <strain evidence="7">MAFF235873</strain>
    </source>
</reference>
<dbReference type="InterPro" id="IPR020806">
    <property type="entry name" value="PKS_PP-bd"/>
</dbReference>
<feature type="domain" description="Carrier" evidence="6">
    <location>
        <begin position="1199"/>
        <end position="1275"/>
    </location>
</feature>
<proteinExistence type="inferred from homology"/>
<feature type="compositionally biased region" description="Low complexity" evidence="5">
    <location>
        <begin position="1121"/>
        <end position="1132"/>
    </location>
</feature>
<dbReference type="Gene3D" id="3.40.50.12780">
    <property type="entry name" value="N-terminal domain of ligase-like"/>
    <property type="match status" value="2"/>
</dbReference>
<dbReference type="PROSITE" id="PS00012">
    <property type="entry name" value="PHOSPHOPANTETHEINE"/>
    <property type="match status" value="1"/>
</dbReference>
<dbReference type="FunFam" id="3.30.559.30:FF:000003">
    <property type="entry name" value="Nonribosomal peptide synthase SidD"/>
    <property type="match status" value="2"/>
</dbReference>
<dbReference type="SMART" id="SM00823">
    <property type="entry name" value="PKS_PP"/>
    <property type="match status" value="2"/>
</dbReference>
<dbReference type="InterPro" id="IPR023213">
    <property type="entry name" value="CAT-like_dom_sf"/>
</dbReference>
<dbReference type="FunFam" id="3.40.50.12780:FF:000014">
    <property type="entry name" value="Nonribosomal peptide synthetase 1"/>
    <property type="match status" value="1"/>
</dbReference>
<keyword evidence="1" id="KW-0596">Phosphopantetheine</keyword>
<name>A0AAD9HPA3_9PEZI</name>
<keyword evidence="2" id="KW-0597">Phosphoprotein</keyword>
<dbReference type="SUPFAM" id="SSF47336">
    <property type="entry name" value="ACP-like"/>
    <property type="match status" value="2"/>
</dbReference>
<feature type="region of interest" description="Disordered" evidence="5">
    <location>
        <begin position="1102"/>
        <end position="1132"/>
    </location>
</feature>
<evidence type="ECO:0000313" key="8">
    <source>
        <dbReference type="Proteomes" id="UP001232148"/>
    </source>
</evidence>
<evidence type="ECO:0000256" key="4">
    <source>
        <dbReference type="ARBA" id="ARBA00029454"/>
    </source>
</evidence>